<dbReference type="InterPro" id="IPR013750">
    <property type="entry name" value="GHMP_kinase_C_dom"/>
</dbReference>
<keyword evidence="6" id="KW-0119">Carbohydrate metabolism</keyword>
<dbReference type="SUPFAM" id="SSF55060">
    <property type="entry name" value="GHMP Kinase, C-terminal domain"/>
    <property type="match status" value="1"/>
</dbReference>
<evidence type="ECO:0000256" key="3">
    <source>
        <dbReference type="ARBA" id="ARBA00022741"/>
    </source>
</evidence>
<comment type="similarity">
    <text evidence="1">Belongs to the GHMP kinase family. GalK subfamily.</text>
</comment>
<dbReference type="Proteomes" id="UP001501480">
    <property type="component" value="Unassembled WGS sequence"/>
</dbReference>
<dbReference type="EMBL" id="BAAAPY010000005">
    <property type="protein sequence ID" value="GAA2077997.1"/>
    <property type="molecule type" value="Genomic_DNA"/>
</dbReference>
<keyword evidence="5" id="KW-0067">ATP-binding</keyword>
<dbReference type="InterPro" id="IPR019539">
    <property type="entry name" value="GalKase_N"/>
</dbReference>
<evidence type="ECO:0000256" key="4">
    <source>
        <dbReference type="ARBA" id="ARBA00022777"/>
    </source>
</evidence>
<dbReference type="PANTHER" id="PTHR10457:SF7">
    <property type="entry name" value="GALACTOKINASE-RELATED"/>
    <property type="match status" value="1"/>
</dbReference>
<dbReference type="Pfam" id="PF00288">
    <property type="entry name" value="GHMP_kinases_N"/>
    <property type="match status" value="1"/>
</dbReference>
<proteinExistence type="inferred from homology"/>
<dbReference type="PIRSF" id="PIRSF000530">
    <property type="entry name" value="Galactokinase"/>
    <property type="match status" value="1"/>
</dbReference>
<comment type="caution">
    <text evidence="10">The sequence shown here is derived from an EMBL/GenBank/DDBJ whole genome shotgun (WGS) entry which is preliminary data.</text>
</comment>
<dbReference type="InterPro" id="IPR036554">
    <property type="entry name" value="GHMP_kinase_C_sf"/>
</dbReference>
<dbReference type="InterPro" id="IPR006206">
    <property type="entry name" value="Mevalonate/galactokinase"/>
</dbReference>
<dbReference type="InterPro" id="IPR014721">
    <property type="entry name" value="Ribsml_uS5_D2-typ_fold_subgr"/>
</dbReference>
<dbReference type="InterPro" id="IPR006204">
    <property type="entry name" value="GHMP_kinase_N_dom"/>
</dbReference>
<dbReference type="Pfam" id="PF08544">
    <property type="entry name" value="GHMP_kinases_C"/>
    <property type="match status" value="1"/>
</dbReference>
<feature type="domain" description="GHMP kinase N-terminal" evidence="7">
    <location>
        <begin position="119"/>
        <end position="196"/>
    </location>
</feature>
<evidence type="ECO:0000256" key="6">
    <source>
        <dbReference type="ARBA" id="ARBA00023144"/>
    </source>
</evidence>
<dbReference type="Gene3D" id="3.30.230.10">
    <property type="match status" value="1"/>
</dbReference>
<accession>A0ABN2W2W5</accession>
<evidence type="ECO:0000256" key="5">
    <source>
        <dbReference type="ARBA" id="ARBA00022840"/>
    </source>
</evidence>
<dbReference type="Pfam" id="PF10509">
    <property type="entry name" value="GalKase_gal_bdg"/>
    <property type="match status" value="1"/>
</dbReference>
<keyword evidence="4" id="KW-0418">Kinase</keyword>
<dbReference type="InterPro" id="IPR000705">
    <property type="entry name" value="Galactokinase"/>
</dbReference>
<evidence type="ECO:0000313" key="11">
    <source>
        <dbReference type="Proteomes" id="UP001501480"/>
    </source>
</evidence>
<organism evidence="10 11">
    <name type="scientific">Aeromicrobium halocynthiae</name>
    <dbReference type="NCBI Taxonomy" id="560557"/>
    <lineage>
        <taxon>Bacteria</taxon>
        <taxon>Bacillati</taxon>
        <taxon>Actinomycetota</taxon>
        <taxon>Actinomycetes</taxon>
        <taxon>Propionibacteriales</taxon>
        <taxon>Nocardioidaceae</taxon>
        <taxon>Aeromicrobium</taxon>
    </lineage>
</organism>
<dbReference type="PRINTS" id="PR00473">
    <property type="entry name" value="GALCTOKINASE"/>
</dbReference>
<keyword evidence="11" id="KW-1185">Reference proteome</keyword>
<evidence type="ECO:0000256" key="2">
    <source>
        <dbReference type="ARBA" id="ARBA00022679"/>
    </source>
</evidence>
<feature type="domain" description="Galactokinase N-terminal" evidence="9">
    <location>
        <begin position="39"/>
        <end position="68"/>
    </location>
</feature>
<evidence type="ECO:0000259" key="9">
    <source>
        <dbReference type="Pfam" id="PF10509"/>
    </source>
</evidence>
<keyword evidence="6" id="KW-0299">Galactose metabolism</keyword>
<reference evidence="10 11" key="1">
    <citation type="journal article" date="2019" name="Int. J. Syst. Evol. Microbiol.">
        <title>The Global Catalogue of Microorganisms (GCM) 10K type strain sequencing project: providing services to taxonomists for standard genome sequencing and annotation.</title>
        <authorList>
            <consortium name="The Broad Institute Genomics Platform"/>
            <consortium name="The Broad Institute Genome Sequencing Center for Infectious Disease"/>
            <person name="Wu L."/>
            <person name="Ma J."/>
        </authorList>
    </citation>
    <scope>NUCLEOTIDE SEQUENCE [LARGE SCALE GENOMIC DNA]</scope>
    <source>
        <strain evidence="10 11">JCM 15749</strain>
    </source>
</reference>
<gene>
    <name evidence="10" type="primary">galK</name>
    <name evidence="10" type="ORF">GCM10009821_17150</name>
</gene>
<dbReference type="PRINTS" id="PR00959">
    <property type="entry name" value="MEVGALKINASE"/>
</dbReference>
<dbReference type="InterPro" id="IPR020568">
    <property type="entry name" value="Ribosomal_Su5_D2-typ_SF"/>
</dbReference>
<dbReference type="Gene3D" id="3.30.70.890">
    <property type="entry name" value="GHMP kinase, C-terminal domain"/>
    <property type="match status" value="1"/>
</dbReference>
<evidence type="ECO:0000313" key="10">
    <source>
        <dbReference type="EMBL" id="GAA2077997.1"/>
    </source>
</evidence>
<sequence>MPDSERGRLLLDMLCILPVTVLVPCPRLGAMTAQADVRRWRVPGRVNLVGEHLDHNGGPSLPMAIDRFLSIKARGRDDHVVNVWSDGRRASFPTSVGPGDVDDWAAYAAGAVGAYVAAGHPTSGIDLVVERGPDGLPAGAGLASSAAVTTGVVAALADVGGLALDPVTVSMLAQRAENDFVGTPTGLMDQLAVTHGRAGHALLVHPMTDPPTVEHVGFDPGAAGLSLLVVDTRVDHSHAVGGYAVRREECASAAAAIGVDHLADVRLDQLVGLEDPTLAARARHVFTEIARVKAGVRALRDGDWPQLGTVLTASHASLRDDFEVSCAELDLAVEAALESGALGARMTGGGFGGSAIALVPNDRVEAATALVTARFDAARWAPPTVFTVRPSDGATLLA</sequence>
<keyword evidence="2" id="KW-0808">Transferase</keyword>
<protein>
    <submittedName>
        <fullName evidence="10">Galactokinase</fullName>
    </submittedName>
</protein>
<evidence type="ECO:0000256" key="1">
    <source>
        <dbReference type="ARBA" id="ARBA00006566"/>
    </source>
</evidence>
<evidence type="ECO:0000259" key="8">
    <source>
        <dbReference type="Pfam" id="PF08544"/>
    </source>
</evidence>
<evidence type="ECO:0000259" key="7">
    <source>
        <dbReference type="Pfam" id="PF00288"/>
    </source>
</evidence>
<dbReference type="PANTHER" id="PTHR10457">
    <property type="entry name" value="MEVALONATE KINASE/GALACTOKINASE"/>
    <property type="match status" value="1"/>
</dbReference>
<dbReference type="SUPFAM" id="SSF54211">
    <property type="entry name" value="Ribosomal protein S5 domain 2-like"/>
    <property type="match status" value="1"/>
</dbReference>
<name>A0ABN2W2W5_9ACTN</name>
<feature type="domain" description="GHMP kinase C-terminal" evidence="8">
    <location>
        <begin position="297"/>
        <end position="368"/>
    </location>
</feature>
<keyword evidence="3" id="KW-0547">Nucleotide-binding</keyword>